<keyword evidence="8" id="KW-0732">Signal</keyword>
<keyword evidence="7" id="KW-1133">Transmembrane helix</keyword>
<dbReference type="InterPro" id="IPR003594">
    <property type="entry name" value="HATPase_dom"/>
</dbReference>
<dbReference type="PROSITE" id="PS50109">
    <property type="entry name" value="HIS_KIN"/>
    <property type="match status" value="1"/>
</dbReference>
<dbReference type="PANTHER" id="PTHR43711">
    <property type="entry name" value="TWO-COMPONENT HISTIDINE KINASE"/>
    <property type="match status" value="1"/>
</dbReference>
<comment type="catalytic activity">
    <reaction evidence="1">
        <text>ATP + protein L-histidine = ADP + protein N-phospho-L-histidine.</text>
        <dbReference type="EC" id="2.7.13.3"/>
    </reaction>
</comment>
<dbReference type="InterPro" id="IPR004358">
    <property type="entry name" value="Sig_transdc_His_kin-like_C"/>
</dbReference>
<dbReference type="Pfam" id="PF12860">
    <property type="entry name" value="PAS_7"/>
    <property type="match status" value="2"/>
</dbReference>
<keyword evidence="7" id="KW-0472">Membrane</keyword>
<dbReference type="InterPro" id="IPR005467">
    <property type="entry name" value="His_kinase_dom"/>
</dbReference>
<dbReference type="FunFam" id="3.30.565.10:FF:000006">
    <property type="entry name" value="Sensor histidine kinase WalK"/>
    <property type="match status" value="1"/>
</dbReference>
<evidence type="ECO:0000256" key="4">
    <source>
        <dbReference type="ARBA" id="ARBA00022679"/>
    </source>
</evidence>
<evidence type="ECO:0000256" key="7">
    <source>
        <dbReference type="SAM" id="Phobius"/>
    </source>
</evidence>
<dbReference type="AlphaFoldDB" id="A0AAE4AVI9"/>
<evidence type="ECO:0000313" key="10">
    <source>
        <dbReference type="EMBL" id="MDQ0316739.1"/>
    </source>
</evidence>
<dbReference type="SUPFAM" id="SSF55874">
    <property type="entry name" value="ATPase domain of HSP90 chaperone/DNA topoisomerase II/histidine kinase"/>
    <property type="match status" value="1"/>
</dbReference>
<organism evidence="10 11">
    <name type="scientific">Amorphus orientalis</name>
    <dbReference type="NCBI Taxonomy" id="649198"/>
    <lineage>
        <taxon>Bacteria</taxon>
        <taxon>Pseudomonadati</taxon>
        <taxon>Pseudomonadota</taxon>
        <taxon>Alphaproteobacteria</taxon>
        <taxon>Hyphomicrobiales</taxon>
        <taxon>Amorphaceae</taxon>
        <taxon>Amorphus</taxon>
    </lineage>
</organism>
<evidence type="ECO:0000256" key="8">
    <source>
        <dbReference type="SAM" id="SignalP"/>
    </source>
</evidence>
<feature type="domain" description="Histidine kinase" evidence="9">
    <location>
        <begin position="572"/>
        <end position="789"/>
    </location>
</feature>
<dbReference type="Gene3D" id="1.10.287.130">
    <property type="match status" value="1"/>
</dbReference>
<dbReference type="PRINTS" id="PR00344">
    <property type="entry name" value="BCTRLSENSOR"/>
</dbReference>
<dbReference type="Pfam" id="PF02518">
    <property type="entry name" value="HATPase_c"/>
    <property type="match status" value="1"/>
</dbReference>
<dbReference type="InterPro" id="IPR050736">
    <property type="entry name" value="Sensor_HK_Regulatory"/>
</dbReference>
<dbReference type="PANTHER" id="PTHR43711:SF1">
    <property type="entry name" value="HISTIDINE KINASE 1"/>
    <property type="match status" value="1"/>
</dbReference>
<keyword evidence="4" id="KW-0808">Transferase</keyword>
<dbReference type="Proteomes" id="UP001229244">
    <property type="component" value="Unassembled WGS sequence"/>
</dbReference>
<dbReference type="InterPro" id="IPR036890">
    <property type="entry name" value="HATPase_C_sf"/>
</dbReference>
<evidence type="ECO:0000256" key="3">
    <source>
        <dbReference type="ARBA" id="ARBA00022553"/>
    </source>
</evidence>
<dbReference type="EC" id="2.7.13.3" evidence="2"/>
<evidence type="ECO:0000256" key="1">
    <source>
        <dbReference type="ARBA" id="ARBA00000085"/>
    </source>
</evidence>
<evidence type="ECO:0000313" key="11">
    <source>
        <dbReference type="Proteomes" id="UP001229244"/>
    </source>
</evidence>
<keyword evidence="7" id="KW-0812">Transmembrane</keyword>
<dbReference type="RefSeq" id="WP_306886618.1">
    <property type="nucleotide sequence ID" value="NZ_JAUSUL010000003.1"/>
</dbReference>
<accession>A0AAE4AVI9</accession>
<evidence type="ECO:0000256" key="5">
    <source>
        <dbReference type="ARBA" id="ARBA00022777"/>
    </source>
</evidence>
<feature type="chain" id="PRO_5042228275" description="histidine kinase" evidence="8">
    <location>
        <begin position="22"/>
        <end position="792"/>
    </location>
</feature>
<comment type="caution">
    <text evidence="10">The sequence shown here is derived from an EMBL/GenBank/DDBJ whole genome shotgun (WGS) entry which is preliminary data.</text>
</comment>
<keyword evidence="3" id="KW-0597">Phosphoprotein</keyword>
<dbReference type="SMART" id="SM00387">
    <property type="entry name" value="HATPase_c"/>
    <property type="match status" value="1"/>
</dbReference>
<keyword evidence="11" id="KW-1185">Reference proteome</keyword>
<evidence type="ECO:0000259" key="9">
    <source>
        <dbReference type="PROSITE" id="PS50109"/>
    </source>
</evidence>
<dbReference type="EMBL" id="JAUSUL010000003">
    <property type="protein sequence ID" value="MDQ0316739.1"/>
    <property type="molecule type" value="Genomic_DNA"/>
</dbReference>
<dbReference type="CDD" id="cd00082">
    <property type="entry name" value="HisKA"/>
    <property type="match status" value="1"/>
</dbReference>
<feature type="transmembrane region" description="Helical" evidence="7">
    <location>
        <begin position="31"/>
        <end position="55"/>
    </location>
</feature>
<dbReference type="SMART" id="SM00388">
    <property type="entry name" value="HisKA"/>
    <property type="match status" value="1"/>
</dbReference>
<proteinExistence type="predicted"/>
<evidence type="ECO:0000256" key="6">
    <source>
        <dbReference type="ARBA" id="ARBA00023012"/>
    </source>
</evidence>
<feature type="signal peptide" evidence="8">
    <location>
        <begin position="1"/>
        <end position="21"/>
    </location>
</feature>
<dbReference type="SUPFAM" id="SSF55785">
    <property type="entry name" value="PYP-like sensor domain (PAS domain)"/>
    <property type="match status" value="2"/>
</dbReference>
<reference evidence="10" key="1">
    <citation type="submission" date="2023-07" db="EMBL/GenBank/DDBJ databases">
        <title>Genomic Encyclopedia of Type Strains, Phase IV (KMG-IV): sequencing the most valuable type-strain genomes for metagenomic binning, comparative biology and taxonomic classification.</title>
        <authorList>
            <person name="Goeker M."/>
        </authorList>
    </citation>
    <scope>NUCLEOTIDE SEQUENCE</scope>
    <source>
        <strain evidence="10">DSM 21202</strain>
    </source>
</reference>
<dbReference type="InterPro" id="IPR036097">
    <property type="entry name" value="HisK_dim/P_sf"/>
</dbReference>
<dbReference type="Gene3D" id="3.30.565.10">
    <property type="entry name" value="Histidine kinase-like ATPase, C-terminal domain"/>
    <property type="match status" value="1"/>
</dbReference>
<protein>
    <recommendedName>
        <fullName evidence="2">histidine kinase</fullName>
        <ecNumber evidence="2">2.7.13.3</ecNumber>
    </recommendedName>
</protein>
<dbReference type="InterPro" id="IPR003661">
    <property type="entry name" value="HisK_dim/P_dom"/>
</dbReference>
<dbReference type="GO" id="GO:0000155">
    <property type="term" value="F:phosphorelay sensor kinase activity"/>
    <property type="evidence" value="ECO:0007669"/>
    <property type="project" value="InterPro"/>
</dbReference>
<dbReference type="Gene3D" id="3.30.450.20">
    <property type="entry name" value="PAS domain"/>
    <property type="match status" value="2"/>
</dbReference>
<sequence length="792" mass="83995">MLRPRAVLAVAGCLVAGPADAASGPAGGAGALLATTAGVALLAAMGLGGLAAVLYERSRSAARMAEEAATRAEQAEALVAATDRRILVFPLSGDGPEVYGGHDLDETPGSADALADFAGWVDAKDAAGLAADVDALKDSGTAFLREVRTRAGHRVSCAGRVAGAAAAVGFAPVREPTAPGPAPTVAEGVVDAFMDRLPYPLWIRTAAGTLSWVNAAYAAAVDQPDAASAVAAGDELLDTAGRQMLARARTESGRAEARVSTVIHGENRTLDVVEIIGEGGSVGVAIDVSELEQTHAALRRTVDFHARTLDELATPVAVFGPDRRLQFYNPAYRALWDLDAGYLDSHPADEALLKTLRAQRKLPEQADFDAWVKGVTRGYQAVESFEEWWHLPDGQTLRVITNPHPHGGVTYVYENVTERLDLESRYNALIRVQSETLDHLAEGVAVFGPDGRLRLCNPVFSALWQLPAEARADRTHITRVSQACAKGPSDRAAWVKIAGTVTSLDDRREAIADRLERADGSVIDYATVPLPDGATLATFVDVTDTVKVERALKERNVALEEADRLKTAFIGHVSYQLRSPLTTIIGFTQLLTGSGIGPLNEKQREYASYIHASSEALLAIINDILDLTTIDAGIMELEPGTVDLAAVVASATEGLQDRIKEARLAVVADIPDEVGSFSGDEKRIRQVIYNLLANAVTFSPEGGSVEILGRRQSGEIVLTVSDQGRGIEAEKIDAVFDRFVSDPSGGRRRGAGLGLAIVKSFVELHGGSVDIRSEPGAGTTVTVRFPDRPRLA</sequence>
<dbReference type="InterPro" id="IPR035965">
    <property type="entry name" value="PAS-like_dom_sf"/>
</dbReference>
<evidence type="ECO:0000256" key="2">
    <source>
        <dbReference type="ARBA" id="ARBA00012438"/>
    </source>
</evidence>
<dbReference type="CDD" id="cd00075">
    <property type="entry name" value="HATPase"/>
    <property type="match status" value="1"/>
</dbReference>
<keyword evidence="6" id="KW-0902">Two-component regulatory system</keyword>
<gene>
    <name evidence="10" type="ORF">J2S73_003215</name>
</gene>
<dbReference type="SUPFAM" id="SSF47384">
    <property type="entry name" value="Homodimeric domain of signal transducing histidine kinase"/>
    <property type="match status" value="1"/>
</dbReference>
<name>A0AAE4AVI9_9HYPH</name>
<keyword evidence="5 10" id="KW-0418">Kinase</keyword>
<dbReference type="Pfam" id="PF00512">
    <property type="entry name" value="HisKA"/>
    <property type="match status" value="1"/>
</dbReference>